<evidence type="ECO:0000256" key="4">
    <source>
        <dbReference type="PIRSR" id="PIRSR000390-2"/>
    </source>
</evidence>
<dbReference type="PIRSF" id="PIRSF000390">
    <property type="entry name" value="PLP_StrS"/>
    <property type="match status" value="1"/>
</dbReference>
<evidence type="ECO:0000256" key="5">
    <source>
        <dbReference type="RuleBase" id="RU004508"/>
    </source>
</evidence>
<dbReference type="Gene3D" id="3.40.640.10">
    <property type="entry name" value="Type I PLP-dependent aspartate aminotransferase-like (Major domain)"/>
    <property type="match status" value="1"/>
</dbReference>
<keyword evidence="1 4" id="KW-0663">Pyridoxal phosphate</keyword>
<evidence type="ECO:0000313" key="7">
    <source>
        <dbReference type="Proteomes" id="UP000318733"/>
    </source>
</evidence>
<name>A0A556MMT5_9SPHI</name>
<proteinExistence type="inferred from homology"/>
<reference evidence="6 7" key="1">
    <citation type="submission" date="2019-07" db="EMBL/GenBank/DDBJ databases">
        <authorList>
            <person name="Huq M.A."/>
        </authorList>
    </citation>
    <scope>NUCLEOTIDE SEQUENCE [LARGE SCALE GENOMIC DNA]</scope>
    <source>
        <strain evidence="6 7">MAH-19</strain>
    </source>
</reference>
<sequence length="361" mass="41022">MIPYENLKRLNAPFTEAFHEKFNKVLDNGHYILGSELESFEKEFAAYHSVNSFLGISNGLDALILSLKACNLPAGSEVIVPAHTYIATILAILNCQLKPVLIEPNIHTYNIDVTKIEEAITPKTKALMIVHLYGKACDMDEIMRIKEKYNLYLIEDCAQAHGATYKNKLIGTFGEFAAFSFYPTKNLGALGDAGGIICNAPEHVRTIIQLRNYGSEIKYHNEIVGYNNRLDEMQAGFLSVKLKYLDEMNAHRNKLAKLYFDNLKDDFILPDVNEDHYDVFHIYNIRHEKRDDLQKYLADKGVGTAIHYPIPPHRQNALKGENIKGEFPLTDEIHNTTLSIPCSFSHTEDEVLQVIEILNNY</sequence>
<protein>
    <submittedName>
        <fullName evidence="6">DegT/DnrJ/EryC1/StrS family aminotransferase</fullName>
    </submittedName>
</protein>
<dbReference type="GO" id="GO:0008483">
    <property type="term" value="F:transaminase activity"/>
    <property type="evidence" value="ECO:0007669"/>
    <property type="project" value="UniProtKB-KW"/>
</dbReference>
<dbReference type="CDD" id="cd00616">
    <property type="entry name" value="AHBA_syn"/>
    <property type="match status" value="1"/>
</dbReference>
<dbReference type="Proteomes" id="UP000318733">
    <property type="component" value="Unassembled WGS sequence"/>
</dbReference>
<dbReference type="Gene3D" id="3.90.1150.10">
    <property type="entry name" value="Aspartate Aminotransferase, domain 1"/>
    <property type="match status" value="1"/>
</dbReference>
<keyword evidence="6" id="KW-0808">Transferase</keyword>
<accession>A0A556MMT5</accession>
<organism evidence="6 7">
    <name type="scientific">Mucilaginibacter corticis</name>
    <dbReference type="NCBI Taxonomy" id="2597670"/>
    <lineage>
        <taxon>Bacteria</taxon>
        <taxon>Pseudomonadati</taxon>
        <taxon>Bacteroidota</taxon>
        <taxon>Sphingobacteriia</taxon>
        <taxon>Sphingobacteriales</taxon>
        <taxon>Sphingobacteriaceae</taxon>
        <taxon>Mucilaginibacter</taxon>
    </lineage>
</organism>
<keyword evidence="7" id="KW-1185">Reference proteome</keyword>
<feature type="active site" description="Proton acceptor" evidence="3">
    <location>
        <position position="185"/>
    </location>
</feature>
<evidence type="ECO:0000256" key="3">
    <source>
        <dbReference type="PIRSR" id="PIRSR000390-1"/>
    </source>
</evidence>
<evidence type="ECO:0000256" key="2">
    <source>
        <dbReference type="ARBA" id="ARBA00037999"/>
    </source>
</evidence>
<dbReference type="GO" id="GO:0000271">
    <property type="term" value="P:polysaccharide biosynthetic process"/>
    <property type="evidence" value="ECO:0007669"/>
    <property type="project" value="TreeGrafter"/>
</dbReference>
<dbReference type="GO" id="GO:0030170">
    <property type="term" value="F:pyridoxal phosphate binding"/>
    <property type="evidence" value="ECO:0007669"/>
    <property type="project" value="TreeGrafter"/>
</dbReference>
<dbReference type="SUPFAM" id="SSF53383">
    <property type="entry name" value="PLP-dependent transferases"/>
    <property type="match status" value="1"/>
</dbReference>
<dbReference type="InterPro" id="IPR015421">
    <property type="entry name" value="PyrdxlP-dep_Trfase_major"/>
</dbReference>
<evidence type="ECO:0000256" key="1">
    <source>
        <dbReference type="ARBA" id="ARBA00022898"/>
    </source>
</evidence>
<evidence type="ECO:0000313" key="6">
    <source>
        <dbReference type="EMBL" id="TSJ41118.1"/>
    </source>
</evidence>
<dbReference type="EMBL" id="VLPK01000002">
    <property type="protein sequence ID" value="TSJ41118.1"/>
    <property type="molecule type" value="Genomic_DNA"/>
</dbReference>
<dbReference type="InterPro" id="IPR015424">
    <property type="entry name" value="PyrdxlP-dep_Trfase"/>
</dbReference>
<dbReference type="PANTHER" id="PTHR30244">
    <property type="entry name" value="TRANSAMINASE"/>
    <property type="match status" value="1"/>
</dbReference>
<dbReference type="AlphaFoldDB" id="A0A556MMT5"/>
<dbReference type="InterPro" id="IPR000653">
    <property type="entry name" value="DegT/StrS_aminotransferase"/>
</dbReference>
<dbReference type="Pfam" id="PF01041">
    <property type="entry name" value="DegT_DnrJ_EryC1"/>
    <property type="match status" value="1"/>
</dbReference>
<comment type="similarity">
    <text evidence="2 5">Belongs to the DegT/DnrJ/EryC1 family.</text>
</comment>
<dbReference type="InterPro" id="IPR015422">
    <property type="entry name" value="PyrdxlP-dep_Trfase_small"/>
</dbReference>
<keyword evidence="6" id="KW-0032">Aminotransferase</keyword>
<dbReference type="PANTHER" id="PTHR30244:SF36">
    <property type="entry name" value="3-OXO-GLUCOSE-6-PHOSPHATE:GLUTAMATE AMINOTRANSFERASE"/>
    <property type="match status" value="1"/>
</dbReference>
<gene>
    <name evidence="6" type="ORF">FO440_13570</name>
</gene>
<dbReference type="OrthoDB" id="9804264at2"/>
<comment type="caution">
    <text evidence="6">The sequence shown here is derived from an EMBL/GenBank/DDBJ whole genome shotgun (WGS) entry which is preliminary data.</text>
</comment>
<feature type="modified residue" description="N6-(pyridoxal phosphate)lysine" evidence="4">
    <location>
        <position position="185"/>
    </location>
</feature>